<proteinExistence type="inferred from homology"/>
<dbReference type="Pfam" id="PF01425">
    <property type="entry name" value="Amidase"/>
    <property type="match status" value="1"/>
</dbReference>
<name>A0A949UWI9_9HYPH</name>
<dbReference type="PANTHER" id="PTHR11895:SF7">
    <property type="entry name" value="GLUTAMYL-TRNA(GLN) AMIDOTRANSFERASE SUBUNIT A, MITOCHONDRIAL"/>
    <property type="match status" value="1"/>
</dbReference>
<evidence type="ECO:0000256" key="3">
    <source>
        <dbReference type="ARBA" id="ARBA00021874"/>
    </source>
</evidence>
<keyword evidence="6" id="KW-1185">Reference proteome</keyword>
<dbReference type="InterPro" id="IPR023631">
    <property type="entry name" value="Amidase_dom"/>
</dbReference>
<organism evidence="5 6">
    <name type="scientific">Falsochrobactrum tianjinense</name>
    <dbReference type="NCBI Taxonomy" id="2706015"/>
    <lineage>
        <taxon>Bacteria</taxon>
        <taxon>Pseudomonadati</taxon>
        <taxon>Pseudomonadota</taxon>
        <taxon>Alphaproteobacteria</taxon>
        <taxon>Hyphomicrobiales</taxon>
        <taxon>Brucellaceae</taxon>
        <taxon>Falsochrobactrum</taxon>
    </lineage>
</organism>
<dbReference type="RefSeq" id="WP_217679129.1">
    <property type="nucleotide sequence ID" value="NZ_JAHRVA010000012.1"/>
</dbReference>
<feature type="domain" description="Amidase" evidence="4">
    <location>
        <begin position="26"/>
        <end position="437"/>
    </location>
</feature>
<dbReference type="InterPro" id="IPR020556">
    <property type="entry name" value="Amidase_CS"/>
</dbReference>
<dbReference type="EMBL" id="JAHRVA010000012">
    <property type="protein sequence ID" value="MBV2145093.1"/>
    <property type="molecule type" value="Genomic_DNA"/>
</dbReference>
<comment type="caution">
    <text evidence="5">The sequence shown here is derived from an EMBL/GenBank/DDBJ whole genome shotgun (WGS) entry which is preliminary data.</text>
</comment>
<comment type="similarity">
    <text evidence="2">Belongs to the amidase family.</text>
</comment>
<dbReference type="PROSITE" id="PS00571">
    <property type="entry name" value="AMIDASES"/>
    <property type="match status" value="1"/>
</dbReference>
<gene>
    <name evidence="5" type="ORF">KUG47_16485</name>
</gene>
<evidence type="ECO:0000256" key="2">
    <source>
        <dbReference type="ARBA" id="ARBA00009199"/>
    </source>
</evidence>
<reference evidence="5 6" key="1">
    <citation type="submission" date="2021-06" db="EMBL/GenBank/DDBJ databases">
        <title>Falsochrobactrum tianjin sp.nov., a new petroleum-degrading bacteria isolated from oily soils.</title>
        <authorList>
            <person name="Chen G."/>
            <person name="Chen H."/>
            <person name="Tian J."/>
            <person name="Qing J."/>
            <person name="Zhong L."/>
            <person name="Ma W."/>
            <person name="Song Y."/>
            <person name="Cui X."/>
            <person name="Yan B."/>
        </authorList>
    </citation>
    <scope>NUCLEOTIDE SEQUENCE [LARGE SCALE GENOMIC DNA]</scope>
    <source>
        <strain evidence="5 6">TDYN1</strain>
    </source>
</reference>
<evidence type="ECO:0000256" key="1">
    <source>
        <dbReference type="ARBA" id="ARBA00003871"/>
    </source>
</evidence>
<dbReference type="PANTHER" id="PTHR11895">
    <property type="entry name" value="TRANSAMIDASE"/>
    <property type="match status" value="1"/>
</dbReference>
<sequence length="464" mass="49566">MRNIGSMSILTLRDAIANGQISAVDTVQNFLDQIETSQQTLSAFTTVDIQGALKQAEVIDAKVRRGEKLGPLAGVPVSIKDIIDVEGIATTGCSRSALDMVASSDADVVARLRASDAIIIGKANCHEFAFGGPSFDLPFPPARNPWNPQYFPGGSSSGSGASVAAGLCFASIGTDTAGSIRLPSGHCGVVGLTPTYGSISMSGIRPLSGSMDHVGPMARTVQDCRVVYECLSNQNATSDNVSKTYSNGDLRGARFGMAILEPTLEQRLQAEIRETYRNVGSIAENGGCQVEQVHLPSLHLIHAAASVVMMAEVAANYAKSVRARYQDFGAAFRLRSLAGECVGKDDYQLASSLRNELYLAMKKLFEQVDFVALPVSLKVPGKLTEVDRFYFLGDLNINILANFLHLPTVTLPCGLSNEGLPIGIQIVGRRGSEVSLLNIAEGLERHINFKPLTADSVRSTMLRK</sequence>
<comment type="function">
    <text evidence="1">Hydrolyzes indole-3-acetamide (IAM) into indole-3-acetic acid (IAA).</text>
</comment>
<dbReference type="Proteomes" id="UP000752297">
    <property type="component" value="Unassembled WGS sequence"/>
</dbReference>
<dbReference type="AlphaFoldDB" id="A0A949UWI9"/>
<accession>A0A949UWI9</accession>
<evidence type="ECO:0000313" key="6">
    <source>
        <dbReference type="Proteomes" id="UP000752297"/>
    </source>
</evidence>
<dbReference type="InterPro" id="IPR000120">
    <property type="entry name" value="Amidase"/>
</dbReference>
<protein>
    <recommendedName>
        <fullName evidence="3">Indoleacetamide hydrolase</fullName>
    </recommendedName>
</protein>
<evidence type="ECO:0000313" key="5">
    <source>
        <dbReference type="EMBL" id="MBV2145093.1"/>
    </source>
</evidence>
<evidence type="ECO:0000259" key="4">
    <source>
        <dbReference type="Pfam" id="PF01425"/>
    </source>
</evidence>
<dbReference type="GO" id="GO:0003824">
    <property type="term" value="F:catalytic activity"/>
    <property type="evidence" value="ECO:0007669"/>
    <property type="project" value="InterPro"/>
</dbReference>